<comment type="similarity">
    <text evidence="1 7">Belongs to the cytochrome P450 family.</text>
</comment>
<evidence type="ECO:0000313" key="9">
    <source>
        <dbReference type="Proteomes" id="UP001185922"/>
    </source>
</evidence>
<evidence type="ECO:0000256" key="2">
    <source>
        <dbReference type="ARBA" id="ARBA00022617"/>
    </source>
</evidence>
<dbReference type="GO" id="GO:0004497">
    <property type="term" value="F:monooxygenase activity"/>
    <property type="evidence" value="ECO:0007669"/>
    <property type="project" value="UniProtKB-KW"/>
</dbReference>
<accession>A0AAE4QZH0</accession>
<dbReference type="PRINTS" id="PR00359">
    <property type="entry name" value="BP450"/>
</dbReference>
<sequence length="413" mass="45029">MAATIPTTDLELTTAEGGIAPYPAILGIAELGPVVYHEPSSSYVVTTYYDCARVLGDARSFRQPAVMYETLFGAPTMTSVEGKRHKELRSIWSSAFTRAEVRSRCEGMVEEAVRRRVDDVCRRVAAGEQVEVVRNLTRQIPSDVIAEMTGVPREDKSDFIRWSDQLVAIFESEAATGERKAELQMHGAQGVASLNDYVAGRLRSGAHDDAPDLIGDMVRSDVSMSVEEMVASVSLLVFGGNDTSSNLMATTLWALGRHPEQWELLKQDRSLVPHAIEEVNRWWSVGQTNWRVADEGAEVAGVSIPAGSTVLCLVGAANRDPSRWDDPHKFDITREYLRNLGFGSGSHMCLGKSLAQLEIETWLNNMLDGLPRWRVARADWNAPFGTPLGPAALVIEADPVADGAVMSAATGAV</sequence>
<keyword evidence="6 7" id="KW-0503">Monooxygenase</keyword>
<reference evidence="8" key="1">
    <citation type="submission" date="2023-10" db="EMBL/GenBank/DDBJ databases">
        <title>Development of a sustainable strategy for remediation of hydrocarbon-contaminated territories based on the waste exchange concept.</title>
        <authorList>
            <person name="Krivoruchko A."/>
        </authorList>
    </citation>
    <scope>NUCLEOTIDE SEQUENCE</scope>
    <source>
        <strain evidence="8">IEGM 1279</strain>
    </source>
</reference>
<evidence type="ECO:0000256" key="5">
    <source>
        <dbReference type="ARBA" id="ARBA00023004"/>
    </source>
</evidence>
<dbReference type="InterPro" id="IPR001128">
    <property type="entry name" value="Cyt_P450"/>
</dbReference>
<evidence type="ECO:0000256" key="6">
    <source>
        <dbReference type="ARBA" id="ARBA00023033"/>
    </source>
</evidence>
<protein>
    <submittedName>
        <fullName evidence="8">Cytochrome P450</fullName>
    </submittedName>
</protein>
<keyword evidence="5 7" id="KW-0408">Iron</keyword>
<dbReference type="InterPro" id="IPR017972">
    <property type="entry name" value="Cyt_P450_CS"/>
</dbReference>
<keyword evidence="3 7" id="KW-0479">Metal-binding</keyword>
<dbReference type="GO" id="GO:0005506">
    <property type="term" value="F:iron ion binding"/>
    <property type="evidence" value="ECO:0007669"/>
    <property type="project" value="InterPro"/>
</dbReference>
<dbReference type="PANTHER" id="PTHR46696">
    <property type="entry name" value="P450, PUTATIVE (EUROFUNG)-RELATED"/>
    <property type="match status" value="1"/>
</dbReference>
<evidence type="ECO:0000313" key="8">
    <source>
        <dbReference type="EMBL" id="MDV6310583.1"/>
    </source>
</evidence>
<organism evidence="8 9">
    <name type="scientific">Gordonia amicalis</name>
    <dbReference type="NCBI Taxonomy" id="89053"/>
    <lineage>
        <taxon>Bacteria</taxon>
        <taxon>Bacillati</taxon>
        <taxon>Actinomycetota</taxon>
        <taxon>Actinomycetes</taxon>
        <taxon>Mycobacteriales</taxon>
        <taxon>Gordoniaceae</taxon>
        <taxon>Gordonia</taxon>
    </lineage>
</organism>
<comment type="caution">
    <text evidence="8">The sequence shown here is derived from an EMBL/GenBank/DDBJ whole genome shotgun (WGS) entry which is preliminary data.</text>
</comment>
<proteinExistence type="inferred from homology"/>
<dbReference type="InterPro" id="IPR036396">
    <property type="entry name" value="Cyt_P450_sf"/>
</dbReference>
<dbReference type="GeneID" id="77173133"/>
<dbReference type="GO" id="GO:0016705">
    <property type="term" value="F:oxidoreductase activity, acting on paired donors, with incorporation or reduction of molecular oxygen"/>
    <property type="evidence" value="ECO:0007669"/>
    <property type="project" value="InterPro"/>
</dbReference>
<dbReference type="Proteomes" id="UP001185922">
    <property type="component" value="Unassembled WGS sequence"/>
</dbReference>
<gene>
    <name evidence="8" type="ORF">R3Q15_01475</name>
</gene>
<keyword evidence="2 7" id="KW-0349">Heme</keyword>
<name>A0AAE4QZH0_9ACTN</name>
<dbReference type="PANTHER" id="PTHR46696:SF6">
    <property type="entry name" value="P450, PUTATIVE (EUROFUNG)-RELATED"/>
    <property type="match status" value="1"/>
</dbReference>
<dbReference type="AlphaFoldDB" id="A0AAE4QZH0"/>
<evidence type="ECO:0000256" key="3">
    <source>
        <dbReference type="ARBA" id="ARBA00022723"/>
    </source>
</evidence>
<dbReference type="Gene3D" id="1.10.630.10">
    <property type="entry name" value="Cytochrome P450"/>
    <property type="match status" value="1"/>
</dbReference>
<dbReference type="RefSeq" id="WP_024498546.1">
    <property type="nucleotide sequence ID" value="NZ_CP091855.1"/>
</dbReference>
<dbReference type="PROSITE" id="PS00086">
    <property type="entry name" value="CYTOCHROME_P450"/>
    <property type="match status" value="1"/>
</dbReference>
<dbReference type="InterPro" id="IPR002397">
    <property type="entry name" value="Cyt_P450_B"/>
</dbReference>
<keyword evidence="4 7" id="KW-0560">Oxidoreductase</keyword>
<dbReference type="EMBL" id="JAWLKH010000001">
    <property type="protein sequence ID" value="MDV6310583.1"/>
    <property type="molecule type" value="Genomic_DNA"/>
</dbReference>
<evidence type="ECO:0000256" key="7">
    <source>
        <dbReference type="RuleBase" id="RU000461"/>
    </source>
</evidence>
<evidence type="ECO:0000256" key="4">
    <source>
        <dbReference type="ARBA" id="ARBA00023002"/>
    </source>
</evidence>
<dbReference type="SUPFAM" id="SSF48264">
    <property type="entry name" value="Cytochrome P450"/>
    <property type="match status" value="1"/>
</dbReference>
<dbReference type="Pfam" id="PF00067">
    <property type="entry name" value="p450"/>
    <property type="match status" value="1"/>
</dbReference>
<dbReference type="GO" id="GO:0020037">
    <property type="term" value="F:heme binding"/>
    <property type="evidence" value="ECO:0007669"/>
    <property type="project" value="InterPro"/>
</dbReference>
<evidence type="ECO:0000256" key="1">
    <source>
        <dbReference type="ARBA" id="ARBA00010617"/>
    </source>
</evidence>